<dbReference type="Proteomes" id="UP000325081">
    <property type="component" value="Unassembled WGS sequence"/>
</dbReference>
<name>A0A5A7PZ22_STRAF</name>
<dbReference type="AlphaFoldDB" id="A0A5A7PZ22"/>
<sequence length="124" mass="14491">MFAKGRQASKSQLLKSTPFYAYAENVFSFQLRWITSKGDRSRLSDLEFFSRLGFEDSINQHSWIVMRQDLEKMGQELKARAQGSYLGRRKQTTLGKGFTVLCQGRKRYPAADTDWHLVNRQPRH</sequence>
<reference evidence="2" key="1">
    <citation type="journal article" date="2019" name="Curr. Biol.">
        <title>Genome Sequence of Striga asiatica Provides Insight into the Evolution of Plant Parasitism.</title>
        <authorList>
            <person name="Yoshida S."/>
            <person name="Kim S."/>
            <person name="Wafula E.K."/>
            <person name="Tanskanen J."/>
            <person name="Kim Y.M."/>
            <person name="Honaas L."/>
            <person name="Yang Z."/>
            <person name="Spallek T."/>
            <person name="Conn C.E."/>
            <person name="Ichihashi Y."/>
            <person name="Cheong K."/>
            <person name="Cui S."/>
            <person name="Der J.P."/>
            <person name="Gundlach H."/>
            <person name="Jiao Y."/>
            <person name="Hori C."/>
            <person name="Ishida J.K."/>
            <person name="Kasahara H."/>
            <person name="Kiba T."/>
            <person name="Kim M.S."/>
            <person name="Koo N."/>
            <person name="Laohavisit A."/>
            <person name="Lee Y.H."/>
            <person name="Lumba S."/>
            <person name="McCourt P."/>
            <person name="Mortimer J.C."/>
            <person name="Mutuku J.M."/>
            <person name="Nomura T."/>
            <person name="Sasaki-Sekimoto Y."/>
            <person name="Seto Y."/>
            <person name="Wang Y."/>
            <person name="Wakatake T."/>
            <person name="Sakakibara H."/>
            <person name="Demura T."/>
            <person name="Yamaguchi S."/>
            <person name="Yoneyama K."/>
            <person name="Manabe R.I."/>
            <person name="Nelson D.C."/>
            <person name="Schulman A.H."/>
            <person name="Timko M.P."/>
            <person name="dePamphilis C.W."/>
            <person name="Choi D."/>
            <person name="Shirasu K."/>
        </authorList>
    </citation>
    <scope>NUCLEOTIDE SEQUENCE [LARGE SCALE GENOMIC DNA]</scope>
    <source>
        <strain evidence="2">cv. UVA1</strain>
    </source>
</reference>
<keyword evidence="2" id="KW-1185">Reference proteome</keyword>
<protein>
    <submittedName>
        <fullName evidence="1">DNA ligase 1</fullName>
    </submittedName>
</protein>
<accession>A0A5A7PZ22</accession>
<dbReference type="EMBL" id="BKCP01005461">
    <property type="protein sequence ID" value="GER38125.1"/>
    <property type="molecule type" value="Genomic_DNA"/>
</dbReference>
<comment type="caution">
    <text evidence="1">The sequence shown here is derived from an EMBL/GenBank/DDBJ whole genome shotgun (WGS) entry which is preliminary data.</text>
</comment>
<dbReference type="GO" id="GO:0016874">
    <property type="term" value="F:ligase activity"/>
    <property type="evidence" value="ECO:0007669"/>
    <property type="project" value="UniProtKB-KW"/>
</dbReference>
<evidence type="ECO:0000313" key="1">
    <source>
        <dbReference type="EMBL" id="GER38125.1"/>
    </source>
</evidence>
<organism evidence="1 2">
    <name type="scientific">Striga asiatica</name>
    <name type="common">Asiatic witchweed</name>
    <name type="synonym">Buchnera asiatica</name>
    <dbReference type="NCBI Taxonomy" id="4170"/>
    <lineage>
        <taxon>Eukaryota</taxon>
        <taxon>Viridiplantae</taxon>
        <taxon>Streptophyta</taxon>
        <taxon>Embryophyta</taxon>
        <taxon>Tracheophyta</taxon>
        <taxon>Spermatophyta</taxon>
        <taxon>Magnoliopsida</taxon>
        <taxon>eudicotyledons</taxon>
        <taxon>Gunneridae</taxon>
        <taxon>Pentapetalae</taxon>
        <taxon>asterids</taxon>
        <taxon>lamiids</taxon>
        <taxon>Lamiales</taxon>
        <taxon>Orobanchaceae</taxon>
        <taxon>Buchnereae</taxon>
        <taxon>Striga</taxon>
    </lineage>
</organism>
<proteinExistence type="predicted"/>
<evidence type="ECO:0000313" key="2">
    <source>
        <dbReference type="Proteomes" id="UP000325081"/>
    </source>
</evidence>
<keyword evidence="1" id="KW-0436">Ligase</keyword>
<gene>
    <name evidence="1" type="ORF">STAS_14586</name>
</gene>